<dbReference type="GO" id="GO:0031011">
    <property type="term" value="C:Ino80 complex"/>
    <property type="evidence" value="ECO:0007669"/>
    <property type="project" value="InterPro"/>
</dbReference>
<feature type="region of interest" description="Disordered" evidence="3">
    <location>
        <begin position="1114"/>
        <end position="1139"/>
    </location>
</feature>
<dbReference type="InterPro" id="IPR024867">
    <property type="entry name" value="NFRKB"/>
</dbReference>
<dbReference type="InterPro" id="IPR057748">
    <property type="entry name" value="NFRKB_WH_2"/>
</dbReference>
<dbReference type="CDD" id="cd21865">
    <property type="entry name" value="DEUBAD_NFRKB"/>
    <property type="match status" value="1"/>
</dbReference>
<sequence>MMSSSEEGEDDFWSVLPPPSTGPKMERCMLGKEEILLPEVMIEQSHIFKDVLSVDTWKTVLTSEQRTHLMKFLPKFPENDRREKEITAKKLLEGENFKFGNPLTNLQQKMKDGFCSPDISKYSSLCRSVKYREYKHRQQRRYTNMLKEMLVARQKVFEQLRKIPPDGNLKLEYNPPQPKKSTIETRVKKTYVRLMKEVREECGVEDTSSEEEREDEDNPGISQKSKKQLFSTVCPIPSPEPTIPSVFHTFCAKPAMNGDLGTDGHSSQNKRLRPFSPVEITEDDYKTMLKNHKRQRLEGEEEYPQLDTSNITLEDIMLRCQAIKKSPKHSPVPEEEPAPTLLGTKKKRLKLKEKTEKKLKKSLKDKKSNKDKSLSQFNDDGSVSLSEGFLDEKEDNILDFPLPESYPPKMNFRQHANFFSLLRDFILEFNDGKTTTAKMEEKVREWQESPTSSLNVWYGLHKNWVDCVSQTLKFLAGDLIGVMPENFVPYLDFKDRVQQWRWIGAGRDSDEKMGQLFKHWLTNKKEGSEDASEGGQGSPPPPRVRTSYVVKATTEEEKVLFRDQEATRFENPHKGFTYRMHGYESVVGPVKGVYTKDNSMNKAREHALLVSSRPSYVTILTLVRDSAARLPNGEGTRGDICELLKDSQFLAPGVSDAQLNVVVSGALDRLHSEKDPCVKYDVKRKLWICLHRSRSEEEFERIHQAHGAAQKAKKSLQKPKSSKTPKLKEMTSALTSTPALKSALTGGTDTLSTEELLLQSHTPGSPSVLPRPKTGRSTLKSALTAGSACLSTEELLLQSNTLGSPSVLPRPKTGRSTLKSALTAGSACLSTEELLLQSHTPGSPSVLPRPKTGRSTLKSALTAGSACLSTEELLLQSHTPGSPSVLPRSETGRSTLKSALTAGSACLSTEELLLQSHTPGSPSVLPRSETGRSTLKSALTAGFTCLSRVELLLQSLTLGSPSVHSRPKTAGSPTISQINPRGATGSPRSTANPATLVALKNVVAAAATVTQATTSVSQASATIRLQLQQLQQQQKQAAAVSASVPRLQVPSSPATPAVVTGQGQPQTEIQSVQKTVPLGLLQNIRAANPNMTQANLQTLTSAIRQELLVQRQNSQGVAAGQSSSPTVTQPSSSSPAVTKVMSPLTLTQTLASGVTTAQTTSTNAQLVTRLVQQVSGNQMMSVSSLLAAQRAQAQGSRAASPAIKIQGANLVPTVGGNPVQLAGKPLSQARGQLVQIGGKGSQQVGLIQAPQGGLSTINIIPQGGAAAGVMTLGQPRTPGSTERVESPQNIVVTTNARVSQSAILNANSPKVVTPSQGGIVVTQLTPGLTLRQGAIPTSTQAKIVTAGQAGLLPAQFIVQQTSGGMSTISTTVSQSLAGSVPLLVSSAGKPGQNIQVVRTVLGQQAGIKPGQATILISQPALQSNASVLHTGQVLQNTTKVHTKGVQQNKTQPVFARIINPPPTQKLTSVSAASASGQKLPAQVLQTVNKLITVTTVGKTNSQVPVLATQAQGGASGESDTVMINIETDSEGKS</sequence>
<feature type="compositionally biased region" description="Low complexity" evidence="3">
    <location>
        <begin position="1121"/>
        <end position="1138"/>
    </location>
</feature>
<feature type="compositionally biased region" description="Polar residues" evidence="3">
    <location>
        <begin position="732"/>
        <end position="746"/>
    </location>
</feature>
<evidence type="ECO:0000256" key="2">
    <source>
        <dbReference type="ARBA" id="ARBA00023242"/>
    </source>
</evidence>
<dbReference type="PANTHER" id="PTHR13052:SF3">
    <property type="entry name" value="NUCLEAR FACTOR RELATED TO KAPPA-B-BINDING PROTEIN"/>
    <property type="match status" value="1"/>
</dbReference>
<dbReference type="InterPro" id="IPR038106">
    <property type="entry name" value="NFRKB_winged_sf"/>
</dbReference>
<feature type="compositionally biased region" description="Basic residues" evidence="3">
    <location>
        <begin position="344"/>
        <end position="364"/>
    </location>
</feature>
<keyword evidence="6" id="KW-1185">Reference proteome</keyword>
<dbReference type="Gene3D" id="1.10.10.2430">
    <property type="entry name" value="NFRKB winged helix-like domain"/>
    <property type="match status" value="1"/>
</dbReference>
<keyword evidence="2" id="KW-0539">Nucleus</keyword>
<reference evidence="5" key="1">
    <citation type="submission" date="2019-08" db="EMBL/GenBank/DDBJ databases">
        <title>The improved chromosome-level genome for the pearl oyster Pinctada fucata martensii using PacBio sequencing and Hi-C.</title>
        <authorList>
            <person name="Zheng Z."/>
        </authorList>
    </citation>
    <scope>NUCLEOTIDE SEQUENCE</scope>
    <source>
        <strain evidence="5">ZZ-2019</strain>
        <tissue evidence="5">Adductor muscle</tissue>
    </source>
</reference>
<feature type="region of interest" description="Disordered" evidence="3">
    <location>
        <begin position="324"/>
        <end position="379"/>
    </location>
</feature>
<dbReference type="InterPro" id="IPR025220">
    <property type="entry name" value="NFRKB_WH_1"/>
</dbReference>
<feature type="region of interest" description="Disordered" evidence="3">
    <location>
        <begin position="1047"/>
        <end position="1066"/>
    </location>
</feature>
<feature type="compositionally biased region" description="Basic residues" evidence="3">
    <location>
        <begin position="711"/>
        <end position="725"/>
    </location>
</feature>
<accession>A0AA88YL88</accession>
<comment type="subcellular location">
    <subcellularLocation>
        <location evidence="1">Nucleus</location>
    </subcellularLocation>
</comment>
<feature type="region of interest" description="Disordered" evidence="3">
    <location>
        <begin position="202"/>
        <end position="227"/>
    </location>
</feature>
<dbReference type="GO" id="GO:0002020">
    <property type="term" value="F:protease binding"/>
    <property type="evidence" value="ECO:0007669"/>
    <property type="project" value="TreeGrafter"/>
</dbReference>
<feature type="region of interest" description="Disordered" evidence="3">
    <location>
        <begin position="960"/>
        <end position="991"/>
    </location>
</feature>
<dbReference type="Pfam" id="PF25793">
    <property type="entry name" value="WHD_2nd_NFRKB"/>
    <property type="match status" value="1"/>
</dbReference>
<evidence type="ECO:0000256" key="1">
    <source>
        <dbReference type="ARBA" id="ARBA00004123"/>
    </source>
</evidence>
<evidence type="ECO:0000256" key="3">
    <source>
        <dbReference type="SAM" id="MobiDB-lite"/>
    </source>
</evidence>
<dbReference type="PROSITE" id="PS51916">
    <property type="entry name" value="DEUBAD"/>
    <property type="match status" value="1"/>
</dbReference>
<feature type="domain" description="DEUBAD" evidence="4">
    <location>
        <begin position="38"/>
        <end position="155"/>
    </location>
</feature>
<feature type="region of interest" description="Disordered" evidence="3">
    <location>
        <begin position="525"/>
        <end position="545"/>
    </location>
</feature>
<evidence type="ECO:0000313" key="5">
    <source>
        <dbReference type="EMBL" id="KAK3099190.1"/>
    </source>
</evidence>
<protein>
    <recommendedName>
        <fullName evidence="4">DEUBAD domain-containing protein</fullName>
    </recommendedName>
</protein>
<feature type="region of interest" description="Disordered" evidence="3">
    <location>
        <begin position="705"/>
        <end position="746"/>
    </location>
</feature>
<name>A0AA88YL88_PINIB</name>
<feature type="compositionally biased region" description="Acidic residues" evidence="3">
    <location>
        <begin position="203"/>
        <end position="218"/>
    </location>
</feature>
<comment type="caution">
    <text evidence="5">The sequence shown here is derived from an EMBL/GenBank/DDBJ whole genome shotgun (WGS) entry which is preliminary data.</text>
</comment>
<dbReference type="InterPro" id="IPR044867">
    <property type="entry name" value="DEUBAD_dom"/>
</dbReference>
<feature type="region of interest" description="Disordered" evidence="3">
    <location>
        <begin position="760"/>
        <end position="780"/>
    </location>
</feature>
<organism evidence="5 6">
    <name type="scientific">Pinctada imbricata</name>
    <name type="common">Atlantic pearl-oyster</name>
    <name type="synonym">Pinctada martensii</name>
    <dbReference type="NCBI Taxonomy" id="66713"/>
    <lineage>
        <taxon>Eukaryota</taxon>
        <taxon>Metazoa</taxon>
        <taxon>Spiralia</taxon>
        <taxon>Lophotrochozoa</taxon>
        <taxon>Mollusca</taxon>
        <taxon>Bivalvia</taxon>
        <taxon>Autobranchia</taxon>
        <taxon>Pteriomorphia</taxon>
        <taxon>Pterioida</taxon>
        <taxon>Pterioidea</taxon>
        <taxon>Pteriidae</taxon>
        <taxon>Pinctada</taxon>
    </lineage>
</organism>
<evidence type="ECO:0000259" key="4">
    <source>
        <dbReference type="PROSITE" id="PS51916"/>
    </source>
</evidence>
<proteinExistence type="predicted"/>
<dbReference type="EMBL" id="VSWD01000006">
    <property type="protein sequence ID" value="KAK3099190.1"/>
    <property type="molecule type" value="Genomic_DNA"/>
</dbReference>
<dbReference type="Pfam" id="PF14465">
    <property type="entry name" value="WHD_1st_NFRKB"/>
    <property type="match status" value="1"/>
</dbReference>
<evidence type="ECO:0000313" key="6">
    <source>
        <dbReference type="Proteomes" id="UP001186944"/>
    </source>
</evidence>
<dbReference type="Proteomes" id="UP001186944">
    <property type="component" value="Unassembled WGS sequence"/>
</dbReference>
<gene>
    <name evidence="5" type="ORF">FSP39_000785</name>
</gene>
<dbReference type="PANTHER" id="PTHR13052">
    <property type="entry name" value="NFRKB-RELATED"/>
    <property type="match status" value="1"/>
</dbReference>